<accession>D1NST7</accession>
<dbReference type="Proteomes" id="UP000003656">
    <property type="component" value="Unassembled WGS sequence"/>
</dbReference>
<protein>
    <submittedName>
        <fullName evidence="1">Uncharacterized protein</fullName>
    </submittedName>
</protein>
<proteinExistence type="predicted"/>
<reference evidence="1 2" key="1">
    <citation type="submission" date="2009-11" db="EMBL/GenBank/DDBJ databases">
        <authorList>
            <person name="Weinstock G."/>
            <person name="Sodergren E."/>
            <person name="Clifton S."/>
            <person name="Fulton L."/>
            <person name="Fulton B."/>
            <person name="Courtney L."/>
            <person name="Fronick C."/>
            <person name="Harrison M."/>
            <person name="Strong C."/>
            <person name="Farmer C."/>
            <person name="Delahaunty K."/>
            <person name="Markovic C."/>
            <person name="Hall O."/>
            <person name="Minx P."/>
            <person name="Tomlinson C."/>
            <person name="Mitreva M."/>
            <person name="Nelson J."/>
            <person name="Hou S."/>
            <person name="Wollam A."/>
            <person name="Pepin K.H."/>
            <person name="Johnson M."/>
            <person name="Bhonagiri V."/>
            <person name="Nash W.E."/>
            <person name="Warren W."/>
            <person name="Chinwalla A."/>
            <person name="Mardis E.R."/>
            <person name="Wilson R.K."/>
        </authorList>
    </citation>
    <scope>NUCLEOTIDE SEQUENCE [LARGE SCALE GENOMIC DNA]</scope>
    <source>
        <strain evidence="1 2">DSM 20093</strain>
    </source>
</reference>
<comment type="caution">
    <text evidence="1">The sequence shown here is derived from an EMBL/GenBank/DDBJ whole genome shotgun (WGS) entry which is preliminary data.</text>
</comment>
<dbReference type="STRING" id="561180.BIFGAL_02848"/>
<gene>
    <name evidence="1" type="ORF">BIFGAL_02848</name>
</gene>
<dbReference type="AlphaFoldDB" id="D1NST7"/>
<evidence type="ECO:0000313" key="1">
    <source>
        <dbReference type="EMBL" id="EFA23740.1"/>
    </source>
</evidence>
<evidence type="ECO:0000313" key="2">
    <source>
        <dbReference type="Proteomes" id="UP000003656"/>
    </source>
</evidence>
<sequence>MRVIMQMDEVGRLSHAYQCTWRIRLMARGNMKLMHRYGRGCHDTPNTDATRRIMRSTCL</sequence>
<organism evidence="1 2">
    <name type="scientific">Bifidobacterium gallicum DSM 20093 = LMG 11596</name>
    <dbReference type="NCBI Taxonomy" id="561180"/>
    <lineage>
        <taxon>Bacteria</taxon>
        <taxon>Bacillati</taxon>
        <taxon>Actinomycetota</taxon>
        <taxon>Actinomycetes</taxon>
        <taxon>Bifidobacteriales</taxon>
        <taxon>Bifidobacteriaceae</taxon>
        <taxon>Bifidobacterium</taxon>
    </lineage>
</organism>
<dbReference type="EMBL" id="ABXB03000001">
    <property type="protein sequence ID" value="EFA23740.1"/>
    <property type="molecule type" value="Genomic_DNA"/>
</dbReference>
<name>D1NST7_9BIFI</name>